<protein>
    <submittedName>
        <fullName evidence="4">Beta-lactamase regulating signal transducer with metallopeptidase domain</fullName>
    </submittedName>
</protein>
<dbReference type="InterPro" id="IPR008756">
    <property type="entry name" value="Peptidase_M56"/>
</dbReference>
<evidence type="ECO:0000259" key="3">
    <source>
        <dbReference type="Pfam" id="PF05569"/>
    </source>
</evidence>
<dbReference type="AlphaFoldDB" id="A0A7W9EQV1"/>
<proteinExistence type="predicted"/>
<reference evidence="4 5" key="1">
    <citation type="submission" date="2020-08" db="EMBL/GenBank/DDBJ databases">
        <title>Genomic Encyclopedia of Type Strains, Phase IV (KMG-IV): sequencing the most valuable type-strain genomes for metagenomic binning, comparative biology and taxonomic classification.</title>
        <authorList>
            <person name="Goeker M."/>
        </authorList>
    </citation>
    <scope>NUCLEOTIDE SEQUENCE [LARGE SCALE GENOMIC DNA]</scope>
    <source>
        <strain evidence="4 5">DSM 27163</strain>
    </source>
</reference>
<feature type="transmembrane region" description="Helical" evidence="2">
    <location>
        <begin position="34"/>
        <end position="53"/>
    </location>
</feature>
<accession>A0A7W9EQV1</accession>
<evidence type="ECO:0000313" key="5">
    <source>
        <dbReference type="Proteomes" id="UP000537161"/>
    </source>
</evidence>
<dbReference type="RefSeq" id="WP_184098467.1">
    <property type="nucleotide sequence ID" value="NZ_JACIJH010000007.1"/>
</dbReference>
<feature type="transmembrane region" description="Helical" evidence="2">
    <location>
        <begin position="6"/>
        <end position="27"/>
    </location>
</feature>
<dbReference type="PANTHER" id="PTHR34978:SF3">
    <property type="entry name" value="SLR0241 PROTEIN"/>
    <property type="match status" value="1"/>
</dbReference>
<feature type="region of interest" description="Disordered" evidence="1">
    <location>
        <begin position="324"/>
        <end position="360"/>
    </location>
</feature>
<comment type="caution">
    <text evidence="4">The sequence shown here is derived from an EMBL/GenBank/DDBJ whole genome shotgun (WGS) entry which is preliminary data.</text>
</comment>
<dbReference type="InterPro" id="IPR052173">
    <property type="entry name" value="Beta-lactam_resp_regulator"/>
</dbReference>
<keyword evidence="2" id="KW-0472">Membrane</keyword>
<gene>
    <name evidence="4" type="ORF">FHR21_002370</name>
</gene>
<keyword evidence="5" id="KW-1185">Reference proteome</keyword>
<feature type="transmembrane region" description="Helical" evidence="2">
    <location>
        <begin position="102"/>
        <end position="123"/>
    </location>
</feature>
<dbReference type="PANTHER" id="PTHR34978">
    <property type="entry name" value="POSSIBLE SENSOR-TRANSDUCER PROTEIN BLAR"/>
    <property type="match status" value="1"/>
</dbReference>
<evidence type="ECO:0000256" key="1">
    <source>
        <dbReference type="SAM" id="MobiDB-lite"/>
    </source>
</evidence>
<evidence type="ECO:0000256" key="2">
    <source>
        <dbReference type="SAM" id="Phobius"/>
    </source>
</evidence>
<keyword evidence="2" id="KW-1133">Transmembrane helix</keyword>
<feature type="compositionally biased region" description="Pro residues" evidence="1">
    <location>
        <begin position="328"/>
        <end position="354"/>
    </location>
</feature>
<dbReference type="Pfam" id="PF05569">
    <property type="entry name" value="Peptidase_M56"/>
    <property type="match status" value="1"/>
</dbReference>
<dbReference type="CDD" id="cd07341">
    <property type="entry name" value="M56_BlaR1_MecR1_like"/>
    <property type="match status" value="1"/>
</dbReference>
<evidence type="ECO:0000313" key="4">
    <source>
        <dbReference type="EMBL" id="MBB5707008.1"/>
    </source>
</evidence>
<feature type="domain" description="Peptidase M56" evidence="3">
    <location>
        <begin position="13"/>
        <end position="283"/>
    </location>
</feature>
<feature type="transmembrane region" description="Helical" evidence="2">
    <location>
        <begin position="294"/>
        <end position="315"/>
    </location>
</feature>
<keyword evidence="2" id="KW-0812">Transmembrane</keyword>
<organism evidence="4 5">
    <name type="scientific">Sphingopyxis panaciterrulae</name>
    <dbReference type="NCBI Taxonomy" id="462372"/>
    <lineage>
        <taxon>Bacteria</taxon>
        <taxon>Pseudomonadati</taxon>
        <taxon>Pseudomonadota</taxon>
        <taxon>Alphaproteobacteria</taxon>
        <taxon>Sphingomonadales</taxon>
        <taxon>Sphingomonadaceae</taxon>
        <taxon>Sphingopyxis</taxon>
    </lineage>
</organism>
<dbReference type="EMBL" id="JACIJH010000007">
    <property type="protein sequence ID" value="MBB5707008.1"/>
    <property type="molecule type" value="Genomic_DNA"/>
</dbReference>
<dbReference type="Proteomes" id="UP000537161">
    <property type="component" value="Unassembled WGS sequence"/>
</dbReference>
<name>A0A7W9EQV1_9SPHN</name>
<sequence length="563" mass="59438">MSAAMLLQTWGDTLLTTGLLVAAILLIRKPFARAFGPGLTYALWTIPALRFLLPPLPFAAPTTAVAPQGIPADVVLVEVADTAQALGTPAALPAPDWTFADALPLLFALWLAGAVVVLVRAAAAHRRFTATVLAEGVDLEPIGTVRLVMSAAVDGPVAFGLLRRFVAVPRDFFARYAAEERALAIDHELAHHRHGDLWANAAALLLLAAQWFNPFAWRAIRAFRFDQEAACDARVLTMTGADGRGARTARYATAIAKAAVGSRLALAAPMASRDSLQERLTMLMQKDISRRRGLAGRLLVGGAAVAALAATATLVPAATASAQASDLPVPPAPPEPPTLAVPAPPPAPPPPPPEAIGEGSGLMIFTSEDEGKAGKADGRHREVTRTIVRQVEGGDGLGASAETRRFESRVPGGLSRNDILSTLKEQGVIGAQADAIADKLEAKRRRSFRTAMAPLPPMPPVPPLPPAAWTSTDGKAMAIAHCGPGQTPVPLVDRDDSRGGKHSRVLMLRCGDSADLSRQLDALKKARERFAKGETADHLSADMRAKVIADMDRAIADMEHRNP</sequence>